<dbReference type="Pfam" id="PF00001">
    <property type="entry name" value="7tm_1"/>
    <property type="match status" value="1"/>
</dbReference>
<dbReference type="Proteomes" id="UP001303046">
    <property type="component" value="Unassembled WGS sequence"/>
</dbReference>
<dbReference type="Gene3D" id="1.20.1070.10">
    <property type="entry name" value="Rhodopsin 7-helix transmembrane proteins"/>
    <property type="match status" value="1"/>
</dbReference>
<proteinExistence type="predicted"/>
<dbReference type="PANTHER" id="PTHR47760:SF2">
    <property type="entry name" value="G-PROTEIN COUPLED RECEPTOR B0563.6-RELATED"/>
    <property type="match status" value="1"/>
</dbReference>
<evidence type="ECO:0000256" key="4">
    <source>
        <dbReference type="ARBA" id="ARBA00023136"/>
    </source>
</evidence>
<dbReference type="PROSITE" id="PS50262">
    <property type="entry name" value="G_PROTEIN_RECEP_F1_2"/>
    <property type="match status" value="1"/>
</dbReference>
<sequence>MLTLINWALGAGVYVVVALSLERYISIVFPMHFREWNSPRRATNAIAIAYIIPALLYVPYAITRYKSIEKWDENVNATIYRIDDHEVYRTIPWQKTYANRSRLRSFVKRTQSAITRDKDSSNPPTSSPKAVDSHLSKTSRTGQAEPETVDVHLASGEESLSDGKESDSLIKYGAVAKLSTDTNGSTFL</sequence>
<accession>A0ABR1EBF0</accession>
<evidence type="ECO:0000313" key="8">
    <source>
        <dbReference type="EMBL" id="KAK6759908.1"/>
    </source>
</evidence>
<feature type="domain" description="G-protein coupled receptors family 1 profile" evidence="7">
    <location>
        <begin position="1"/>
        <end position="62"/>
    </location>
</feature>
<keyword evidence="2 6" id="KW-0812">Transmembrane</keyword>
<name>A0ABR1EBF0_NECAM</name>
<protein>
    <recommendedName>
        <fullName evidence="7">G-protein coupled receptors family 1 profile domain-containing protein</fullName>
    </recommendedName>
</protein>
<evidence type="ECO:0000256" key="5">
    <source>
        <dbReference type="SAM" id="MobiDB-lite"/>
    </source>
</evidence>
<dbReference type="SUPFAM" id="SSF81321">
    <property type="entry name" value="Family A G protein-coupled receptor-like"/>
    <property type="match status" value="1"/>
</dbReference>
<evidence type="ECO:0000256" key="3">
    <source>
        <dbReference type="ARBA" id="ARBA00022989"/>
    </source>
</evidence>
<keyword evidence="3 6" id="KW-1133">Transmembrane helix</keyword>
<dbReference type="InterPro" id="IPR017452">
    <property type="entry name" value="GPCR_Rhodpsn_7TM"/>
</dbReference>
<dbReference type="PANTHER" id="PTHR47760">
    <property type="entry name" value="G-PROTEIN COUPLED RECEPTOR B0563.6-LIKE PROTEIN-RELATED"/>
    <property type="match status" value="1"/>
</dbReference>
<gene>
    <name evidence="8" type="primary">Necator_chrX.g21622</name>
    <name evidence="8" type="ORF">RB195_021461</name>
</gene>
<feature type="region of interest" description="Disordered" evidence="5">
    <location>
        <begin position="111"/>
        <end position="166"/>
    </location>
</feature>
<evidence type="ECO:0000259" key="7">
    <source>
        <dbReference type="PROSITE" id="PS50262"/>
    </source>
</evidence>
<evidence type="ECO:0000256" key="1">
    <source>
        <dbReference type="ARBA" id="ARBA00004370"/>
    </source>
</evidence>
<reference evidence="8 9" key="1">
    <citation type="submission" date="2023-08" db="EMBL/GenBank/DDBJ databases">
        <title>A Necator americanus chromosomal reference genome.</title>
        <authorList>
            <person name="Ilik V."/>
            <person name="Petrzelkova K.J."/>
            <person name="Pardy F."/>
            <person name="Fuh T."/>
            <person name="Niatou-Singa F.S."/>
            <person name="Gouil Q."/>
            <person name="Baker L."/>
            <person name="Ritchie M.E."/>
            <person name="Jex A.R."/>
            <person name="Gazzola D."/>
            <person name="Li H."/>
            <person name="Toshio Fujiwara R."/>
            <person name="Zhan B."/>
            <person name="Aroian R.V."/>
            <person name="Pafco B."/>
            <person name="Schwarz E.M."/>
        </authorList>
    </citation>
    <scope>NUCLEOTIDE SEQUENCE [LARGE SCALE GENOMIC DNA]</scope>
    <source>
        <strain evidence="8 9">Aroian</strain>
        <tissue evidence="8">Whole animal</tissue>
    </source>
</reference>
<comment type="caution">
    <text evidence="8">The sequence shown here is derived from an EMBL/GenBank/DDBJ whole genome shotgun (WGS) entry which is preliminary data.</text>
</comment>
<dbReference type="PROSITE" id="PS00237">
    <property type="entry name" value="G_PROTEIN_RECEP_F1_1"/>
    <property type="match status" value="1"/>
</dbReference>
<dbReference type="EMBL" id="JAVFWL010000006">
    <property type="protein sequence ID" value="KAK6759908.1"/>
    <property type="molecule type" value="Genomic_DNA"/>
</dbReference>
<comment type="subcellular location">
    <subcellularLocation>
        <location evidence="1">Membrane</location>
    </subcellularLocation>
</comment>
<evidence type="ECO:0000256" key="2">
    <source>
        <dbReference type="ARBA" id="ARBA00022692"/>
    </source>
</evidence>
<keyword evidence="9" id="KW-1185">Reference proteome</keyword>
<dbReference type="InterPro" id="IPR000276">
    <property type="entry name" value="GPCR_Rhodpsn"/>
</dbReference>
<dbReference type="InterPro" id="IPR053093">
    <property type="entry name" value="GPCR-like"/>
</dbReference>
<feature type="transmembrane region" description="Helical" evidence="6">
    <location>
        <begin position="42"/>
        <end position="62"/>
    </location>
</feature>
<evidence type="ECO:0000256" key="6">
    <source>
        <dbReference type="SAM" id="Phobius"/>
    </source>
</evidence>
<evidence type="ECO:0000313" key="9">
    <source>
        <dbReference type="Proteomes" id="UP001303046"/>
    </source>
</evidence>
<keyword evidence="4 6" id="KW-0472">Membrane</keyword>
<organism evidence="8 9">
    <name type="scientific">Necator americanus</name>
    <name type="common">Human hookworm</name>
    <dbReference type="NCBI Taxonomy" id="51031"/>
    <lineage>
        <taxon>Eukaryota</taxon>
        <taxon>Metazoa</taxon>
        <taxon>Ecdysozoa</taxon>
        <taxon>Nematoda</taxon>
        <taxon>Chromadorea</taxon>
        <taxon>Rhabditida</taxon>
        <taxon>Rhabditina</taxon>
        <taxon>Rhabditomorpha</taxon>
        <taxon>Strongyloidea</taxon>
        <taxon>Ancylostomatidae</taxon>
        <taxon>Bunostominae</taxon>
        <taxon>Necator</taxon>
    </lineage>
</organism>